<gene>
    <name evidence="1" type="ORF">NX722_13585</name>
</gene>
<evidence type="ECO:0000313" key="2">
    <source>
        <dbReference type="Proteomes" id="UP001209854"/>
    </source>
</evidence>
<dbReference type="InterPro" id="IPR008861">
    <property type="entry name" value="GpX-like"/>
</dbReference>
<evidence type="ECO:0000313" key="1">
    <source>
        <dbReference type="EMBL" id="MCW7553640.1"/>
    </source>
</evidence>
<protein>
    <submittedName>
        <fullName evidence="1">Tail protein X</fullName>
    </submittedName>
</protein>
<reference evidence="1 2" key="1">
    <citation type="submission" date="2022-10" db="EMBL/GenBank/DDBJ databases">
        <title>High-quality genome sequences of two octocoral-associated bacteria, Endozoicomonas euniceicola EF212 and Endozoicomonas gorgoniicola PS125.</title>
        <authorList>
            <person name="Chiou Y.-J."/>
            <person name="Chen Y.-H."/>
        </authorList>
    </citation>
    <scope>NUCLEOTIDE SEQUENCE [LARGE SCALE GENOMIC DNA]</scope>
    <source>
        <strain evidence="1 2">PS125</strain>
    </source>
</reference>
<dbReference type="Pfam" id="PF05489">
    <property type="entry name" value="Phage_tail_X"/>
    <property type="match status" value="1"/>
</dbReference>
<dbReference type="EMBL" id="JAPFCC010000001">
    <property type="protein sequence ID" value="MCW7553640.1"/>
    <property type="molecule type" value="Genomic_DNA"/>
</dbReference>
<organism evidence="1 2">
    <name type="scientific">Endozoicomonas gorgoniicola</name>
    <dbReference type="NCBI Taxonomy" id="1234144"/>
    <lineage>
        <taxon>Bacteria</taxon>
        <taxon>Pseudomonadati</taxon>
        <taxon>Pseudomonadota</taxon>
        <taxon>Gammaproteobacteria</taxon>
        <taxon>Oceanospirillales</taxon>
        <taxon>Endozoicomonadaceae</taxon>
        <taxon>Endozoicomonas</taxon>
    </lineage>
</organism>
<name>A0ABT3MW89_9GAMM</name>
<keyword evidence="2" id="KW-1185">Reference proteome</keyword>
<proteinExistence type="predicted"/>
<sequence length="68" mass="7346">MAKYTTVDGDMLDAICFRHYGNLNGTVERVLNANPGLCEQPAVLPAGLVIELPVLESAEAITLIDLFE</sequence>
<dbReference type="RefSeq" id="WP_262568458.1">
    <property type="nucleotide sequence ID" value="NZ_JAPFCC010000001.1"/>
</dbReference>
<dbReference type="Proteomes" id="UP001209854">
    <property type="component" value="Unassembled WGS sequence"/>
</dbReference>
<dbReference type="InterPro" id="IPR036779">
    <property type="entry name" value="LysM_dom_sf"/>
</dbReference>
<accession>A0ABT3MW89</accession>
<dbReference type="Gene3D" id="3.10.350.10">
    <property type="entry name" value="LysM domain"/>
    <property type="match status" value="1"/>
</dbReference>
<comment type="caution">
    <text evidence="1">The sequence shown here is derived from an EMBL/GenBank/DDBJ whole genome shotgun (WGS) entry which is preliminary data.</text>
</comment>